<dbReference type="EMBL" id="CP079105">
    <property type="protein sequence ID" value="QXQ15387.1"/>
    <property type="molecule type" value="Genomic_DNA"/>
</dbReference>
<reference evidence="2" key="1">
    <citation type="submission" date="2021-07" db="EMBL/GenBank/DDBJ databases">
        <title>Candidatus Kaistella beijingensis sp. nov. isolated from a municipal wastewater treatment plant is involved in sludge foaming.</title>
        <authorList>
            <person name="Song Y."/>
            <person name="Liu S.-J."/>
        </authorList>
    </citation>
    <scope>NUCLEOTIDE SEQUENCE</scope>
    <source>
        <strain evidence="2">DSM 43998</strain>
    </source>
</reference>
<dbReference type="Proteomes" id="UP000887023">
    <property type="component" value="Chromosome"/>
</dbReference>
<protein>
    <recommendedName>
        <fullName evidence="4">Transmembrane protein</fullName>
    </recommendedName>
</protein>
<keyword evidence="1" id="KW-1133">Transmembrane helix</keyword>
<evidence type="ECO:0000256" key="1">
    <source>
        <dbReference type="SAM" id="Phobius"/>
    </source>
</evidence>
<accession>A0ABX8SDZ8</accession>
<sequence>MKLYADLPIRRIRQISSDLFVVGWVVLWAYVGWLVHDVTMTLAAPGRTLESAGTGFRDRMNGAGDAVDDLPLLDDRIAAPFRSVSGVGDQLNSAGSELIDAVGKLALVLGWTTALIPILIVVGLWSVLRIRFIRQASAAQGLIDDAADLDLFALRALARQPMPRLARISADPGGAWRRGEPDVIYRLAVLELRDAGLHPPKLRT</sequence>
<keyword evidence="1" id="KW-0472">Membrane</keyword>
<feature type="transmembrane region" description="Helical" evidence="1">
    <location>
        <begin position="12"/>
        <end position="31"/>
    </location>
</feature>
<dbReference type="RefSeq" id="WP_066468029.1">
    <property type="nucleotide sequence ID" value="NZ_CBCRUZ010000001.1"/>
</dbReference>
<keyword evidence="1" id="KW-0812">Transmembrane</keyword>
<proteinExistence type="predicted"/>
<organism evidence="2 3">
    <name type="scientific">Skermania pinensis</name>
    <dbReference type="NCBI Taxonomy" id="39122"/>
    <lineage>
        <taxon>Bacteria</taxon>
        <taxon>Bacillati</taxon>
        <taxon>Actinomycetota</taxon>
        <taxon>Actinomycetes</taxon>
        <taxon>Mycobacteriales</taxon>
        <taxon>Gordoniaceae</taxon>
        <taxon>Skermania</taxon>
    </lineage>
</organism>
<gene>
    <name evidence="2" type="ORF">KV203_08790</name>
</gene>
<evidence type="ECO:0000313" key="2">
    <source>
        <dbReference type="EMBL" id="QXQ15387.1"/>
    </source>
</evidence>
<evidence type="ECO:0000313" key="3">
    <source>
        <dbReference type="Proteomes" id="UP000887023"/>
    </source>
</evidence>
<name>A0ABX8SDZ8_9ACTN</name>
<evidence type="ECO:0008006" key="4">
    <source>
        <dbReference type="Google" id="ProtNLM"/>
    </source>
</evidence>
<feature type="transmembrane region" description="Helical" evidence="1">
    <location>
        <begin position="105"/>
        <end position="128"/>
    </location>
</feature>
<keyword evidence="3" id="KW-1185">Reference proteome</keyword>